<proteinExistence type="predicted"/>
<dbReference type="EMBL" id="MKZO01000020">
    <property type="protein sequence ID" value="OLS62661.1"/>
    <property type="molecule type" value="Genomic_DNA"/>
</dbReference>
<feature type="transmembrane region" description="Helical" evidence="1">
    <location>
        <begin position="118"/>
        <end position="145"/>
    </location>
</feature>
<comment type="caution">
    <text evidence="2">The sequence shown here is derived from an EMBL/GenBank/DDBJ whole genome shotgun (WGS) entry which is preliminary data.</text>
</comment>
<protein>
    <submittedName>
        <fullName evidence="2">Uncharacterized protein</fullName>
    </submittedName>
</protein>
<feature type="transmembrane region" description="Helical" evidence="1">
    <location>
        <begin position="86"/>
        <end position="106"/>
    </location>
</feature>
<evidence type="ECO:0000256" key="1">
    <source>
        <dbReference type="SAM" id="Phobius"/>
    </source>
</evidence>
<keyword evidence="1" id="KW-1133">Transmembrane helix</keyword>
<organism evidence="2 3">
    <name type="scientific">Pseudomonas putida</name>
    <name type="common">Arthrobacter siderocapsulatus</name>
    <dbReference type="NCBI Taxonomy" id="303"/>
    <lineage>
        <taxon>Bacteria</taxon>
        <taxon>Pseudomonadati</taxon>
        <taxon>Pseudomonadota</taxon>
        <taxon>Gammaproteobacteria</taxon>
        <taxon>Pseudomonadales</taxon>
        <taxon>Pseudomonadaceae</taxon>
        <taxon>Pseudomonas</taxon>
    </lineage>
</organism>
<dbReference type="AlphaFoldDB" id="A0A1Q9R5K2"/>
<gene>
    <name evidence="2" type="ORF">PSEMO_24240</name>
</gene>
<dbReference type="Proteomes" id="UP000186736">
    <property type="component" value="Unassembled WGS sequence"/>
</dbReference>
<evidence type="ECO:0000313" key="2">
    <source>
        <dbReference type="EMBL" id="OLS62661.1"/>
    </source>
</evidence>
<name>A0A1Q9R5K2_PSEPU</name>
<evidence type="ECO:0000313" key="3">
    <source>
        <dbReference type="Proteomes" id="UP000186736"/>
    </source>
</evidence>
<sequence>MTITINKIDSLWFLLISTFVPLLVIIYGDYLYAGLWYYLVIPLAAWLVAVFFYSGSGFLSGLAIALALEYLLFWQMNWRADHQEGLLGLVHLFSVPGVLLGVIYAARLLKRKPPKSWLAVLLISCASVLAGFTLMQIFFFVFSYLQAGFWLLVFRLVG</sequence>
<reference evidence="2 3" key="1">
    <citation type="submission" date="2016-10" db="EMBL/GenBank/DDBJ databases">
        <title>Genome Sequence of Pseudomonas putida GM4FR.</title>
        <authorList>
            <person name="Poehlein A."/>
            <person name="Wemheuer F."/>
            <person name="Hollensteiner J."/>
            <person name="Wemheuer B."/>
        </authorList>
    </citation>
    <scope>NUCLEOTIDE SEQUENCE [LARGE SCALE GENOMIC DNA]</scope>
    <source>
        <strain evidence="2 3">GM4FR</strain>
    </source>
</reference>
<accession>A0A1Q9R5K2</accession>
<keyword evidence="1" id="KW-0812">Transmembrane</keyword>
<feature type="transmembrane region" description="Helical" evidence="1">
    <location>
        <begin position="12"/>
        <end position="30"/>
    </location>
</feature>
<keyword evidence="1" id="KW-0472">Membrane</keyword>